<dbReference type="RefSeq" id="YP_009834483.1">
    <property type="nucleotide sequence ID" value="NC_048673.1"/>
</dbReference>
<dbReference type="KEGG" id="vg:55604550"/>
<dbReference type="Proteomes" id="UP000226092">
    <property type="component" value="Segment"/>
</dbReference>
<dbReference type="GeneID" id="55604550"/>
<organism evidence="1 2">
    <name type="scientific">Aeromonas phage AS-zj</name>
    <dbReference type="NCBI Taxonomy" id="2024208"/>
    <lineage>
        <taxon>Viruses</taxon>
        <taxon>Duplodnaviria</taxon>
        <taxon>Heunggongvirae</taxon>
        <taxon>Uroviricota</taxon>
        <taxon>Caudoviricetes</taxon>
        <taxon>Pantevenvirales</taxon>
        <taxon>Straboviridae</taxon>
        <taxon>Emmerichvirinae</taxon>
        <taxon>Ceceduovirus</taxon>
        <taxon>Ceceduovirus aszj</taxon>
    </lineage>
</organism>
<evidence type="ECO:0000313" key="1">
    <source>
        <dbReference type="EMBL" id="ASU00369.1"/>
    </source>
</evidence>
<name>A0A223LFW3_9CAUD</name>
<evidence type="ECO:0000313" key="2">
    <source>
        <dbReference type="Proteomes" id="UP000226092"/>
    </source>
</evidence>
<keyword evidence="2" id="KW-1185">Reference proteome</keyword>
<sequence length="96" mass="11305">MKIQFINEDVRKVVVSKGKSLAGKNEWLIEIPRSENFIVVNFNGNPLREIDNAAVVSWSFNGRDTMEYLKEIHKDIYYQTYMDMLHTLILPMLERV</sequence>
<reference evidence="1 2" key="1">
    <citation type="submission" date="2017-07" db="EMBL/GenBank/DDBJ databases">
        <title>In vitro design and evaluation of phage cocktails against multidrug-resistant Aeromonas salmonicida.</title>
        <authorList>
            <person name="Chen L."/>
            <person name="Yuan S."/>
            <person name="Ma Y."/>
        </authorList>
    </citation>
    <scope>NUCLEOTIDE SEQUENCE [LARGE SCALE GENOMIC DNA]</scope>
</reference>
<dbReference type="EMBL" id="MF448340">
    <property type="protein sequence ID" value="ASU00369.1"/>
    <property type="molecule type" value="Genomic_DNA"/>
</dbReference>
<accession>A0A223LFW3</accession>
<proteinExistence type="predicted"/>
<protein>
    <submittedName>
        <fullName evidence="1">Uncharacterized protein</fullName>
    </submittedName>
</protein>